<name>D7CPY8_SYNLT</name>
<dbReference type="SUPFAM" id="SSF50249">
    <property type="entry name" value="Nucleic acid-binding proteins"/>
    <property type="match status" value="1"/>
</dbReference>
<dbReference type="EMBL" id="CP002048">
    <property type="protein sequence ID" value="ADI02766.1"/>
    <property type="molecule type" value="Genomic_DNA"/>
</dbReference>
<dbReference type="KEGG" id="slp:Slip_2019"/>
<proteinExistence type="predicted"/>
<sequence length="258" mass="28785">MLTHVDPIEVLFQATRTRKPIEGLVAALERVESRPVWAVRLANPVLEIRAICPVEWSGVHEKDMPALVGTKQVFLPKELDREAGVVVLSRSEYVEQAKETLKATIKQGDVLPATVIAVLPRREDSPARLVVEVAGVPVEIPRKLASRSLSLPLDRQYRPGQVIAVKVLDPENLTFSVKDAYPDPWQAYSFTRGQIISGTVIQIVQGIVFIEPDVAPGIAGISPYPVRGEVRRGDRVQCIVATFDRERKKLHLRLRRVM</sequence>
<dbReference type="AlphaFoldDB" id="D7CPY8"/>
<evidence type="ECO:0000259" key="1">
    <source>
        <dbReference type="PROSITE" id="PS50126"/>
    </source>
</evidence>
<dbReference type="GO" id="GO:0003676">
    <property type="term" value="F:nucleic acid binding"/>
    <property type="evidence" value="ECO:0007669"/>
    <property type="project" value="InterPro"/>
</dbReference>
<feature type="domain" description="S1 motif" evidence="1">
    <location>
        <begin position="193"/>
        <end position="255"/>
    </location>
</feature>
<reference evidence="2 3" key="2">
    <citation type="journal article" date="2010" name="Stand. Genomic Sci.">
        <title>Complete genome sequence of Syntrophothermus lipocalidus type strain (TGB-C1).</title>
        <authorList>
            <person name="Djao O.D."/>
            <person name="Zhang X."/>
            <person name="Lucas S."/>
            <person name="Lapidus A."/>
            <person name="Del Rio T.G."/>
            <person name="Nolan M."/>
            <person name="Tice H."/>
            <person name="Cheng J.F."/>
            <person name="Han C."/>
            <person name="Tapia R."/>
            <person name="Goodwin L."/>
            <person name="Pitluck S."/>
            <person name="Liolios K."/>
            <person name="Ivanova N."/>
            <person name="Mavromatis K."/>
            <person name="Mikhailova N."/>
            <person name="Ovchinnikova G."/>
            <person name="Pati A."/>
            <person name="Brambilla E."/>
            <person name="Chen A."/>
            <person name="Palaniappan K."/>
            <person name="Land M."/>
            <person name="Hauser L."/>
            <person name="Chang Y.J."/>
            <person name="Jeffries C.D."/>
            <person name="Rohde M."/>
            <person name="Sikorski J."/>
            <person name="Spring S."/>
            <person name="Goker M."/>
            <person name="Detter J.C."/>
            <person name="Woyke T."/>
            <person name="Bristow J."/>
            <person name="Eisen J.A."/>
            <person name="Markowitz V."/>
            <person name="Hugenholtz P."/>
            <person name="Kyrpides N.C."/>
            <person name="Klenk H.P."/>
        </authorList>
    </citation>
    <scope>NUCLEOTIDE SEQUENCE [LARGE SCALE GENOMIC DNA]</scope>
    <source>
        <strain evidence="3">DSM 12680 / TGB-C1</strain>
    </source>
</reference>
<protein>
    <submittedName>
        <fullName evidence="2">RNA-binding protein</fullName>
    </submittedName>
</protein>
<dbReference type="InterPro" id="IPR003029">
    <property type="entry name" value="S1_domain"/>
</dbReference>
<dbReference type="eggNOG" id="COG0539">
    <property type="taxonomic scope" value="Bacteria"/>
</dbReference>
<dbReference type="RefSeq" id="WP_013176168.1">
    <property type="nucleotide sequence ID" value="NC_014220.1"/>
</dbReference>
<gene>
    <name evidence="2" type="ordered locus">Slip_2019</name>
</gene>
<dbReference type="OrthoDB" id="9793609at2"/>
<reference evidence="3" key="1">
    <citation type="journal article" date="2010" name="Stand. Genomic Sci.">
        <title>Complete genome sequence of Syntrophothermus lipocalidus type strain (TGB-C1T).</title>
        <authorList>
            <consortium name="US DOE Joint Genome Institute (JGI-PGF)"/>
            <person name="Djao O."/>
            <person name="Zhang X."/>
            <person name="Lucas S."/>
            <person name="Lapidus A."/>
            <person name="Glavina Del Rio T."/>
            <person name="Nolan M."/>
            <person name="Tice H."/>
            <person name="Cheng J."/>
            <person name="Han C."/>
            <person name="Tapia R."/>
            <person name="Goodwin L."/>
            <person name="Pitluck S."/>
            <person name="Liolios K."/>
            <person name="Ivanova N."/>
            <person name="Mavromatis K."/>
            <person name="Mikhailova N."/>
            <person name="Ovchinnikova G."/>
            <person name="Pati A."/>
            <person name="Brambilla E."/>
            <person name="Chen A."/>
            <person name="Palaniappan K."/>
            <person name="Land M."/>
            <person name="Hauser L."/>
            <person name="Chang Y."/>
            <person name="Jeffries C."/>
            <person name="Rohde M."/>
            <person name="Sikorski J."/>
            <person name="Spring S."/>
            <person name="Goker M."/>
            <person name="Detter J."/>
            <person name="Woyke T."/>
            <person name="Bristow J."/>
            <person name="Eisen J."/>
            <person name="Markowitz V."/>
            <person name="Hugenholtz P."/>
            <person name="Kyrpides N."/>
            <person name="Klenk H."/>
        </authorList>
    </citation>
    <scope>NUCLEOTIDE SEQUENCE [LARGE SCALE GENOMIC DNA]</scope>
    <source>
        <strain evidence="3">DSM 12680 / TGB-C1</strain>
    </source>
</reference>
<dbReference type="Gene3D" id="2.40.50.140">
    <property type="entry name" value="Nucleic acid-binding proteins"/>
    <property type="match status" value="1"/>
</dbReference>
<dbReference type="InterPro" id="IPR012340">
    <property type="entry name" value="NA-bd_OB-fold"/>
</dbReference>
<dbReference type="HOGENOM" id="CLU_1026074_0_0_9"/>
<dbReference type="Proteomes" id="UP000000378">
    <property type="component" value="Chromosome"/>
</dbReference>
<keyword evidence="3" id="KW-1185">Reference proteome</keyword>
<evidence type="ECO:0000313" key="3">
    <source>
        <dbReference type="Proteomes" id="UP000000378"/>
    </source>
</evidence>
<organism evidence="2 3">
    <name type="scientific">Syntrophothermus lipocalidus (strain DSM 12680 / TGB-C1)</name>
    <dbReference type="NCBI Taxonomy" id="643648"/>
    <lineage>
        <taxon>Bacteria</taxon>
        <taxon>Bacillati</taxon>
        <taxon>Bacillota</taxon>
        <taxon>Clostridia</taxon>
        <taxon>Eubacteriales</taxon>
        <taxon>Syntrophomonadaceae</taxon>
        <taxon>Syntrophothermus</taxon>
    </lineage>
</organism>
<dbReference type="SMART" id="SM00316">
    <property type="entry name" value="S1"/>
    <property type="match status" value="2"/>
</dbReference>
<dbReference type="PROSITE" id="PS50126">
    <property type="entry name" value="S1"/>
    <property type="match status" value="1"/>
</dbReference>
<evidence type="ECO:0000313" key="2">
    <source>
        <dbReference type="EMBL" id="ADI02766.1"/>
    </source>
</evidence>
<accession>D7CPY8</accession>
<dbReference type="STRING" id="643648.Slip_2019"/>